<comment type="caution">
    <text evidence="2">The sequence shown here is derived from an EMBL/GenBank/DDBJ whole genome shotgun (WGS) entry which is preliminary data.</text>
</comment>
<keyword evidence="2" id="KW-0067">ATP-binding</keyword>
<dbReference type="OrthoDB" id="10029506at2759"/>
<evidence type="ECO:0000313" key="3">
    <source>
        <dbReference type="Proteomes" id="UP000670152"/>
    </source>
</evidence>
<proteinExistence type="predicted"/>
<accession>A0A836K332</accession>
<evidence type="ECO:0000313" key="2">
    <source>
        <dbReference type="EMBL" id="KAG5336927.1"/>
    </source>
</evidence>
<dbReference type="GO" id="GO:0004386">
    <property type="term" value="F:helicase activity"/>
    <property type="evidence" value="ECO:0007669"/>
    <property type="project" value="UniProtKB-KW"/>
</dbReference>
<feature type="non-terminal residue" evidence="2">
    <location>
        <position position="1"/>
    </location>
</feature>
<keyword evidence="2" id="KW-0547">Nucleotide-binding</keyword>
<dbReference type="AlphaFoldDB" id="A0A836K332"/>
<feature type="non-terminal residue" evidence="2">
    <location>
        <position position="216"/>
    </location>
</feature>
<keyword evidence="1" id="KW-0812">Transmembrane</keyword>
<keyword evidence="1" id="KW-1133">Transmembrane helix</keyword>
<dbReference type="PANTHER" id="PTHR47642:SF5">
    <property type="entry name" value="ATP-DEPENDENT DNA HELICASE"/>
    <property type="match status" value="1"/>
</dbReference>
<evidence type="ECO:0000256" key="1">
    <source>
        <dbReference type="SAM" id="Phobius"/>
    </source>
</evidence>
<feature type="transmembrane region" description="Helical" evidence="1">
    <location>
        <begin position="123"/>
        <end position="145"/>
    </location>
</feature>
<keyword evidence="3" id="KW-1185">Reference proteome</keyword>
<dbReference type="InterPro" id="IPR027417">
    <property type="entry name" value="P-loop_NTPase"/>
</dbReference>
<name>A0A836K332_9HYME</name>
<reference evidence="2 3" key="1">
    <citation type="submission" date="2020-02" db="EMBL/GenBank/DDBJ databases">
        <title>Relaxed selection underlies rapid genomic changes in the transitions from sociality to social parasitism in ants.</title>
        <authorList>
            <person name="Bi X."/>
        </authorList>
    </citation>
    <scope>NUCLEOTIDE SEQUENCE [LARGE SCALE GENOMIC DNA]</scope>
    <source>
        <strain evidence="2">BGI-DK2014b</strain>
        <tissue evidence="2">Whole body</tissue>
    </source>
</reference>
<dbReference type="PANTHER" id="PTHR47642">
    <property type="entry name" value="ATP-DEPENDENT DNA HELICASE"/>
    <property type="match status" value="1"/>
</dbReference>
<dbReference type="Proteomes" id="UP000670152">
    <property type="component" value="Unassembled WGS sequence"/>
</dbReference>
<gene>
    <name evidence="2" type="primary">Pfh1</name>
    <name evidence="2" type="ORF">G6Z77_0010109</name>
</gene>
<dbReference type="InterPro" id="IPR051055">
    <property type="entry name" value="PIF1_helicase"/>
</dbReference>
<keyword evidence="1" id="KW-0472">Membrane</keyword>
<dbReference type="SUPFAM" id="SSF52540">
    <property type="entry name" value="P-loop containing nucleoside triphosphate hydrolases"/>
    <property type="match status" value="1"/>
</dbReference>
<organism evidence="2 3">
    <name type="scientific">Acromyrmex heyeri</name>
    <dbReference type="NCBI Taxonomy" id="230685"/>
    <lineage>
        <taxon>Eukaryota</taxon>
        <taxon>Metazoa</taxon>
        <taxon>Ecdysozoa</taxon>
        <taxon>Arthropoda</taxon>
        <taxon>Hexapoda</taxon>
        <taxon>Insecta</taxon>
        <taxon>Pterygota</taxon>
        <taxon>Neoptera</taxon>
        <taxon>Endopterygota</taxon>
        <taxon>Hymenoptera</taxon>
        <taxon>Apocrita</taxon>
        <taxon>Aculeata</taxon>
        <taxon>Formicoidea</taxon>
        <taxon>Formicidae</taxon>
        <taxon>Myrmicinae</taxon>
        <taxon>Acromyrmex</taxon>
    </lineage>
</organism>
<keyword evidence="2" id="KW-0347">Helicase</keyword>
<protein>
    <submittedName>
        <fullName evidence="2">PIF1 helicase</fullName>
    </submittedName>
</protein>
<dbReference type="EMBL" id="JAANIB010003648">
    <property type="protein sequence ID" value="KAG5336927.1"/>
    <property type="molecule type" value="Genomic_DNA"/>
</dbReference>
<keyword evidence="2" id="KW-0378">Hydrolase</keyword>
<dbReference type="CDD" id="cd18809">
    <property type="entry name" value="SF1_C_RecD"/>
    <property type="match status" value="1"/>
</dbReference>
<sequence>GNVVAINRSVNGNCIDSIKIVFSFHKMVVHRKQFPLPLSYGITIHKNQGITCKNAMMDLGTSVFSDGQAYVGLSRVSTLEGLHLINFPASIKADVQNYGCEEPESIVTWKIYGLCNDDHISCYANIAMCVVYVSGFFTVLMSTYFKINNVLEFELKHVTFCSNAKLNYNTVIKSTLSVLLIQLNLYTFLNGVPKKIINKKLHVYVKNRQKVGMVLL</sequence>